<dbReference type="RefSeq" id="WP_141602542.1">
    <property type="nucleotide sequence ID" value="NZ_VIGD01000011.1"/>
</dbReference>
<reference evidence="4 5" key="1">
    <citation type="submission" date="2019-06" db="EMBL/GenBank/DDBJ databases">
        <title>Genome sequence of Ureibacillus terrenus.</title>
        <authorList>
            <person name="Maclea K.S."/>
            <person name="Simoes M."/>
        </authorList>
    </citation>
    <scope>NUCLEOTIDE SEQUENCE [LARGE SCALE GENOMIC DNA]</scope>
    <source>
        <strain evidence="4 5">ATCC BAA-384</strain>
    </source>
</reference>
<keyword evidence="5" id="KW-1185">Reference proteome</keyword>
<dbReference type="Pfam" id="PF17932">
    <property type="entry name" value="TetR_C_24"/>
    <property type="match status" value="1"/>
</dbReference>
<dbReference type="InterPro" id="IPR050624">
    <property type="entry name" value="HTH-type_Tx_Regulator"/>
</dbReference>
<keyword evidence="1 2" id="KW-0238">DNA-binding</keyword>
<dbReference type="InterPro" id="IPR009057">
    <property type="entry name" value="Homeodomain-like_sf"/>
</dbReference>
<dbReference type="Gene3D" id="1.10.357.10">
    <property type="entry name" value="Tetracycline Repressor, domain 2"/>
    <property type="match status" value="1"/>
</dbReference>
<dbReference type="SUPFAM" id="SSF48498">
    <property type="entry name" value="Tetracyclin repressor-like, C-terminal domain"/>
    <property type="match status" value="1"/>
</dbReference>
<sequence length="214" mass="24984">MMKKTLKERILETSIQLFQQHGYHGVTVDEIVAEAGTSKGGFYHNYRSKDELLYEIHDVFISYVNKKAEESYGENRTPVARLAAILDSFIKVFDLYKPHITVFYEESTYLHDEFKEIINEKRDRFRKLLETVIIEGQESGDFRKELPANIVTMSIIGMVNWTYKWYKQEGPLTIEEIAAIFKDMIFRSIVTPQGYSEAHNLKQIIEAQAKIQTD</sequence>
<feature type="DNA-binding region" description="H-T-H motif" evidence="2">
    <location>
        <begin position="27"/>
        <end position="46"/>
    </location>
</feature>
<name>A0A540V1B6_9BACL</name>
<dbReference type="PANTHER" id="PTHR43479">
    <property type="entry name" value="ACREF/ENVCD OPERON REPRESSOR-RELATED"/>
    <property type="match status" value="1"/>
</dbReference>
<dbReference type="InterPro" id="IPR036271">
    <property type="entry name" value="Tet_transcr_reg_TetR-rel_C_sf"/>
</dbReference>
<organism evidence="4 5">
    <name type="scientific">Ureibacillus terrenus</name>
    <dbReference type="NCBI Taxonomy" id="118246"/>
    <lineage>
        <taxon>Bacteria</taxon>
        <taxon>Bacillati</taxon>
        <taxon>Bacillota</taxon>
        <taxon>Bacilli</taxon>
        <taxon>Bacillales</taxon>
        <taxon>Caryophanaceae</taxon>
        <taxon>Ureibacillus</taxon>
    </lineage>
</organism>
<proteinExistence type="predicted"/>
<dbReference type="InterPro" id="IPR041490">
    <property type="entry name" value="KstR2_TetR_C"/>
</dbReference>
<dbReference type="EMBL" id="VIGD01000011">
    <property type="protein sequence ID" value="TQE90516.1"/>
    <property type="molecule type" value="Genomic_DNA"/>
</dbReference>
<evidence type="ECO:0000256" key="2">
    <source>
        <dbReference type="PROSITE-ProRule" id="PRU00335"/>
    </source>
</evidence>
<dbReference type="AlphaFoldDB" id="A0A540V1B6"/>
<protein>
    <submittedName>
        <fullName evidence="4">TetR/AcrR family transcriptional regulator</fullName>
    </submittedName>
</protein>
<dbReference type="PRINTS" id="PR00455">
    <property type="entry name" value="HTHTETR"/>
</dbReference>
<dbReference type="PANTHER" id="PTHR43479:SF11">
    <property type="entry name" value="ACREF_ENVCD OPERON REPRESSOR-RELATED"/>
    <property type="match status" value="1"/>
</dbReference>
<feature type="domain" description="HTH tetR-type" evidence="3">
    <location>
        <begin position="4"/>
        <end position="64"/>
    </location>
</feature>
<dbReference type="Proteomes" id="UP000315753">
    <property type="component" value="Unassembled WGS sequence"/>
</dbReference>
<dbReference type="Pfam" id="PF00440">
    <property type="entry name" value="TetR_N"/>
    <property type="match status" value="1"/>
</dbReference>
<accession>A0A540V1B6</accession>
<dbReference type="SUPFAM" id="SSF46689">
    <property type="entry name" value="Homeodomain-like"/>
    <property type="match status" value="1"/>
</dbReference>
<evidence type="ECO:0000256" key="1">
    <source>
        <dbReference type="ARBA" id="ARBA00023125"/>
    </source>
</evidence>
<evidence type="ECO:0000313" key="5">
    <source>
        <dbReference type="Proteomes" id="UP000315753"/>
    </source>
</evidence>
<gene>
    <name evidence="4" type="ORF">FKZ59_09595</name>
</gene>
<dbReference type="GO" id="GO:0003677">
    <property type="term" value="F:DNA binding"/>
    <property type="evidence" value="ECO:0007669"/>
    <property type="project" value="UniProtKB-UniRule"/>
</dbReference>
<dbReference type="PROSITE" id="PS50977">
    <property type="entry name" value="HTH_TETR_2"/>
    <property type="match status" value="1"/>
</dbReference>
<evidence type="ECO:0000313" key="4">
    <source>
        <dbReference type="EMBL" id="TQE90516.1"/>
    </source>
</evidence>
<dbReference type="Gene3D" id="1.10.10.60">
    <property type="entry name" value="Homeodomain-like"/>
    <property type="match status" value="1"/>
</dbReference>
<dbReference type="InterPro" id="IPR001647">
    <property type="entry name" value="HTH_TetR"/>
</dbReference>
<evidence type="ECO:0000259" key="3">
    <source>
        <dbReference type="PROSITE" id="PS50977"/>
    </source>
</evidence>
<dbReference type="OrthoDB" id="9814200at2"/>
<comment type="caution">
    <text evidence="4">The sequence shown here is derived from an EMBL/GenBank/DDBJ whole genome shotgun (WGS) entry which is preliminary data.</text>
</comment>